<evidence type="ECO:0000313" key="2">
    <source>
        <dbReference type="Proteomes" id="UP001295794"/>
    </source>
</evidence>
<sequence>TLSTDIDSSSMRCAVLTFDAWSVLQTLSHTNSRGRGLARACLPLVTETDLPITVLPITVLHSSDDILRMTAQLGPQKSESSPNGSLLLGSAHRSVLLSIPGIHHFLDVQQSRGTIKLSVSRSSHTPRLKP</sequence>
<proteinExistence type="predicted"/>
<comment type="caution">
    <text evidence="1">The sequence shown here is derived from an EMBL/GenBank/DDBJ whole genome shotgun (WGS) entry which is preliminary data.</text>
</comment>
<dbReference type="AlphaFoldDB" id="A0AAD2GU54"/>
<name>A0AAD2GU54_9AGAR</name>
<feature type="non-terminal residue" evidence="1">
    <location>
        <position position="1"/>
    </location>
</feature>
<reference evidence="1" key="1">
    <citation type="submission" date="2023-11" db="EMBL/GenBank/DDBJ databases">
        <authorList>
            <person name="De Vega J J."/>
            <person name="De Vega J J."/>
        </authorList>
    </citation>
    <scope>NUCLEOTIDE SEQUENCE</scope>
</reference>
<gene>
    <name evidence="1" type="ORF">MYCIT1_LOCUS3676</name>
</gene>
<protein>
    <submittedName>
        <fullName evidence="1">Uncharacterized protein</fullName>
    </submittedName>
</protein>
<evidence type="ECO:0000313" key="1">
    <source>
        <dbReference type="EMBL" id="CAK5263923.1"/>
    </source>
</evidence>
<dbReference type="EMBL" id="CAVNYO010000045">
    <property type="protein sequence ID" value="CAK5263923.1"/>
    <property type="molecule type" value="Genomic_DNA"/>
</dbReference>
<keyword evidence="2" id="KW-1185">Reference proteome</keyword>
<dbReference type="Proteomes" id="UP001295794">
    <property type="component" value="Unassembled WGS sequence"/>
</dbReference>
<organism evidence="1 2">
    <name type="scientific">Mycena citricolor</name>
    <dbReference type="NCBI Taxonomy" id="2018698"/>
    <lineage>
        <taxon>Eukaryota</taxon>
        <taxon>Fungi</taxon>
        <taxon>Dikarya</taxon>
        <taxon>Basidiomycota</taxon>
        <taxon>Agaricomycotina</taxon>
        <taxon>Agaricomycetes</taxon>
        <taxon>Agaricomycetidae</taxon>
        <taxon>Agaricales</taxon>
        <taxon>Marasmiineae</taxon>
        <taxon>Mycenaceae</taxon>
        <taxon>Mycena</taxon>
    </lineage>
</organism>
<accession>A0AAD2GU54</accession>